<name>A0A1M5U6D1_9CLOT</name>
<dbReference type="InterPro" id="IPR026866">
    <property type="entry name" value="CR006_AAA"/>
</dbReference>
<dbReference type="Gene3D" id="3.40.50.300">
    <property type="entry name" value="P-loop containing nucleotide triphosphate hydrolases"/>
    <property type="match status" value="1"/>
</dbReference>
<organism evidence="3 4">
    <name type="scientific">Clostridium grantii DSM 8605</name>
    <dbReference type="NCBI Taxonomy" id="1121316"/>
    <lineage>
        <taxon>Bacteria</taxon>
        <taxon>Bacillati</taxon>
        <taxon>Bacillota</taxon>
        <taxon>Clostridia</taxon>
        <taxon>Eubacteriales</taxon>
        <taxon>Clostridiaceae</taxon>
        <taxon>Clostridium</taxon>
    </lineage>
</organism>
<gene>
    <name evidence="3" type="ORF">SAMN02745207_01607</name>
</gene>
<dbReference type="OrthoDB" id="9795565at2"/>
<dbReference type="InterPro" id="IPR027417">
    <property type="entry name" value="P-loop_NTPase"/>
</dbReference>
<dbReference type="Pfam" id="PF13166">
    <property type="entry name" value="AAA_13"/>
    <property type="match status" value="1"/>
</dbReference>
<proteinExistence type="predicted"/>
<evidence type="ECO:0000259" key="2">
    <source>
        <dbReference type="Pfam" id="PF13166"/>
    </source>
</evidence>
<protein>
    <submittedName>
        <fullName evidence="3">Wobble nucleotide-excising tRNase</fullName>
    </submittedName>
</protein>
<feature type="domain" description="Protein CR006 P-loop" evidence="2">
    <location>
        <begin position="20"/>
        <end position="773"/>
    </location>
</feature>
<feature type="coiled-coil region" evidence="1">
    <location>
        <begin position="428"/>
        <end position="462"/>
    </location>
</feature>
<dbReference type="Proteomes" id="UP000184447">
    <property type="component" value="Unassembled WGS sequence"/>
</dbReference>
<evidence type="ECO:0000313" key="4">
    <source>
        <dbReference type="Proteomes" id="UP000184447"/>
    </source>
</evidence>
<accession>A0A1M5U6D1</accession>
<dbReference type="PANTHER" id="PTHR32182:SF22">
    <property type="entry name" value="ATP-DEPENDENT ENDONUCLEASE, OLD FAMILY-RELATED"/>
    <property type="match status" value="1"/>
</dbReference>
<dbReference type="PANTHER" id="PTHR32182">
    <property type="entry name" value="DNA REPLICATION AND REPAIR PROTEIN RECF"/>
    <property type="match status" value="1"/>
</dbReference>
<evidence type="ECO:0000313" key="3">
    <source>
        <dbReference type="EMBL" id="SHH58592.1"/>
    </source>
</evidence>
<reference evidence="3 4" key="1">
    <citation type="submission" date="2016-11" db="EMBL/GenBank/DDBJ databases">
        <authorList>
            <person name="Jaros S."/>
            <person name="Januszkiewicz K."/>
            <person name="Wedrychowicz H."/>
        </authorList>
    </citation>
    <scope>NUCLEOTIDE SEQUENCE [LARGE SCALE GENOMIC DNA]</scope>
    <source>
        <strain evidence="3 4">DSM 8605</strain>
    </source>
</reference>
<dbReference type="GO" id="GO:0000731">
    <property type="term" value="P:DNA synthesis involved in DNA repair"/>
    <property type="evidence" value="ECO:0007669"/>
    <property type="project" value="TreeGrafter"/>
</dbReference>
<evidence type="ECO:0000256" key="1">
    <source>
        <dbReference type="SAM" id="Coils"/>
    </source>
</evidence>
<dbReference type="EMBL" id="FQXM01000007">
    <property type="protein sequence ID" value="SHH58592.1"/>
    <property type="molecule type" value="Genomic_DNA"/>
</dbReference>
<keyword evidence="1" id="KW-0175">Coiled coil</keyword>
<dbReference type="SUPFAM" id="SSF52540">
    <property type="entry name" value="P-loop containing nucleoside triphosphate hydrolases"/>
    <property type="match status" value="1"/>
</dbReference>
<dbReference type="GO" id="GO:0006302">
    <property type="term" value="P:double-strand break repair"/>
    <property type="evidence" value="ECO:0007669"/>
    <property type="project" value="TreeGrafter"/>
</dbReference>
<sequence length="789" mass="89437">MNEKQISAIKNLTISDATYNNCSLKPTYINFFFGNNGVGKTTIARAINKLRKPTNESPNVIADTSSVEFELGKTPNDYNILVYNQDFIDANIQLYGGLPGVFTMNEQNIDKQNQVAEHKKEKSILDGTIGKLKTSIESKKSELSMLYSSFQNDCWDKTKSIREAFPLTQTGYKRKLQFTEKVAVIKNPTQYSIDELKSLYETAFDPKACTYSLFSSINNTKILDTVEGIELLQKSIASSSETPFAQFIKVINATDWIRQGHEHYKENTEGKCPYCQQILPDDFETQIASCFDKQYQADIAALNTLLTGYKNVANTLFIPLQVKPQDVFPKLDLTEYTDKLAIFKSTIASNIQKITTKTSEPSSIVELEDTAPLLEELNSIINVFNKRIGENNNVVKSKQQNKTTCIKYVWELLAYNLQSDITSYQKGKKDISDAIQKLTEDITAQSEQAKKLNEAIAVLSSQIINTSDAVNSMNQLLRDSGFQGFSIQEHLTLQNVYSVVRQDGKPAVKLSEGEKNFIAFLYFYHLAHGNGNIGDAQIMTDTNGNQVVLTDGTDNRDKIVVIDDPVSSMDSSALFIVSSLVREMISICHNNVDYKDTPYKGDYIKQIFILTHNAYFHREITVNQVRHYRYVSFFHIIKNDNVSAIIPCVRDNRGTEENYNPVQNSYAALWSEYKEVNSAIPLLNVIRRILEYYFIQLCGYDGTNLQDKLLKENKDKFILKKADGTEDTTQLQIVASMLSYISSSSHGISDGLYFVDGGMNVSQCRTAFEMIFKYMEQSQHYDMMMETNY</sequence>
<dbReference type="AlphaFoldDB" id="A0A1M5U6D1"/>
<dbReference type="RefSeq" id="WP_073337921.1">
    <property type="nucleotide sequence ID" value="NZ_FQXM01000007.1"/>
</dbReference>
<dbReference type="STRING" id="1121316.SAMN02745207_01607"/>
<keyword evidence="4" id="KW-1185">Reference proteome</keyword>